<evidence type="ECO:0000313" key="3">
    <source>
        <dbReference type="Proteomes" id="UP001148838"/>
    </source>
</evidence>
<feature type="region of interest" description="Disordered" evidence="1">
    <location>
        <begin position="241"/>
        <end position="272"/>
    </location>
</feature>
<feature type="compositionally biased region" description="Low complexity" evidence="1">
    <location>
        <begin position="262"/>
        <end position="272"/>
    </location>
</feature>
<comment type="caution">
    <text evidence="2">The sequence shown here is derived from an EMBL/GenBank/DDBJ whole genome shotgun (WGS) entry which is preliminary data.</text>
</comment>
<evidence type="ECO:0000313" key="2">
    <source>
        <dbReference type="EMBL" id="KAJ4433030.1"/>
    </source>
</evidence>
<organism evidence="2 3">
    <name type="scientific">Periplaneta americana</name>
    <name type="common">American cockroach</name>
    <name type="synonym">Blatta americana</name>
    <dbReference type="NCBI Taxonomy" id="6978"/>
    <lineage>
        <taxon>Eukaryota</taxon>
        <taxon>Metazoa</taxon>
        <taxon>Ecdysozoa</taxon>
        <taxon>Arthropoda</taxon>
        <taxon>Hexapoda</taxon>
        <taxon>Insecta</taxon>
        <taxon>Pterygota</taxon>
        <taxon>Neoptera</taxon>
        <taxon>Polyneoptera</taxon>
        <taxon>Dictyoptera</taxon>
        <taxon>Blattodea</taxon>
        <taxon>Blattoidea</taxon>
        <taxon>Blattidae</taxon>
        <taxon>Blattinae</taxon>
        <taxon>Periplaneta</taxon>
    </lineage>
</organism>
<protein>
    <submittedName>
        <fullName evidence="2">Uncharacterized protein</fullName>
    </submittedName>
</protein>
<keyword evidence="3" id="KW-1185">Reference proteome</keyword>
<dbReference type="Proteomes" id="UP001148838">
    <property type="component" value="Unassembled WGS sequence"/>
</dbReference>
<name>A0ABQ8SFZ3_PERAM</name>
<sequence>MSPRSSTDSYPAFAHIGLRENPGKNLNQVTCPNRESNPDHLVSRPDALTVTPQVSTGYTKWDRRKNEDILQELNLSSILDYISRYQLNWKEHVSRMVSSRIPKAIMKYRPNGKRRHGQWRDFPGEGSARRSDHLRKKHEHIQSVKKKVSKTSGNSSSHRDPNMLPNSRHSSYYLTALQNPLTKNSFIIHRSRIYQPPQKEVQWVEICWLFNDAVSTTRLFRVYEIGDSEIVFGEMRLRIPRGKPRKKPKQVISPSGDRTRARAQLQTARQAP</sequence>
<dbReference type="EMBL" id="JAJSOF020000027">
    <property type="protein sequence ID" value="KAJ4433030.1"/>
    <property type="molecule type" value="Genomic_DNA"/>
</dbReference>
<feature type="compositionally biased region" description="Basic residues" evidence="1">
    <location>
        <begin position="132"/>
        <end position="149"/>
    </location>
</feature>
<feature type="compositionally biased region" description="Basic and acidic residues" evidence="1">
    <location>
        <begin position="118"/>
        <end position="131"/>
    </location>
</feature>
<feature type="region of interest" description="Disordered" evidence="1">
    <location>
        <begin position="110"/>
        <end position="168"/>
    </location>
</feature>
<accession>A0ABQ8SFZ3</accession>
<gene>
    <name evidence="2" type="ORF">ANN_15287</name>
</gene>
<reference evidence="2 3" key="1">
    <citation type="journal article" date="2022" name="Allergy">
        <title>Genome assembly and annotation of Periplaneta americana reveal a comprehensive cockroach allergen profile.</title>
        <authorList>
            <person name="Wang L."/>
            <person name="Xiong Q."/>
            <person name="Saelim N."/>
            <person name="Wang L."/>
            <person name="Nong W."/>
            <person name="Wan A.T."/>
            <person name="Shi M."/>
            <person name="Liu X."/>
            <person name="Cao Q."/>
            <person name="Hui J.H.L."/>
            <person name="Sookrung N."/>
            <person name="Leung T.F."/>
            <person name="Tungtrongchitr A."/>
            <person name="Tsui S.K.W."/>
        </authorList>
    </citation>
    <scope>NUCLEOTIDE SEQUENCE [LARGE SCALE GENOMIC DNA]</scope>
    <source>
        <strain evidence="2">PWHHKU_190912</strain>
    </source>
</reference>
<evidence type="ECO:0000256" key="1">
    <source>
        <dbReference type="SAM" id="MobiDB-lite"/>
    </source>
</evidence>
<proteinExistence type="predicted"/>